<organism evidence="2 3">
    <name type="scientific">Zizania palustris</name>
    <name type="common">Northern wild rice</name>
    <dbReference type="NCBI Taxonomy" id="103762"/>
    <lineage>
        <taxon>Eukaryota</taxon>
        <taxon>Viridiplantae</taxon>
        <taxon>Streptophyta</taxon>
        <taxon>Embryophyta</taxon>
        <taxon>Tracheophyta</taxon>
        <taxon>Spermatophyta</taxon>
        <taxon>Magnoliopsida</taxon>
        <taxon>Liliopsida</taxon>
        <taxon>Poales</taxon>
        <taxon>Poaceae</taxon>
        <taxon>BOP clade</taxon>
        <taxon>Oryzoideae</taxon>
        <taxon>Oryzeae</taxon>
        <taxon>Zizaniinae</taxon>
        <taxon>Zizania</taxon>
    </lineage>
</organism>
<gene>
    <name evidence="2" type="ORF">GUJ93_ZPchr0005g16027</name>
</gene>
<evidence type="ECO:0000313" key="3">
    <source>
        <dbReference type="Proteomes" id="UP000729402"/>
    </source>
</evidence>
<evidence type="ECO:0000313" key="2">
    <source>
        <dbReference type="EMBL" id="KAG8069347.1"/>
    </source>
</evidence>
<dbReference type="Proteomes" id="UP000729402">
    <property type="component" value="Unassembled WGS sequence"/>
</dbReference>
<feature type="compositionally biased region" description="Polar residues" evidence="1">
    <location>
        <begin position="1"/>
        <end position="13"/>
    </location>
</feature>
<feature type="region of interest" description="Disordered" evidence="1">
    <location>
        <begin position="1"/>
        <end position="35"/>
    </location>
</feature>
<sequence>MGSPLLTGTSQRLPKSYSPPISMGKSPYELGLPKGYPEASQELQASLHHGKPPTNWVFLGVSQELQASLQHGKPLYELGLPRGFPKASQELQSSLQHGKSPYELGLPRGFSTDTCFPSAWKAPL</sequence>
<comment type="caution">
    <text evidence="2">The sequence shown here is derived from an EMBL/GenBank/DDBJ whole genome shotgun (WGS) entry which is preliminary data.</text>
</comment>
<accession>A0A8J5VGE5</accession>
<reference evidence="2" key="2">
    <citation type="submission" date="2021-02" db="EMBL/GenBank/DDBJ databases">
        <authorList>
            <person name="Kimball J.A."/>
            <person name="Haas M.W."/>
            <person name="Macchietto M."/>
            <person name="Kono T."/>
            <person name="Duquette J."/>
            <person name="Shao M."/>
        </authorList>
    </citation>
    <scope>NUCLEOTIDE SEQUENCE</scope>
    <source>
        <tissue evidence="2">Fresh leaf tissue</tissue>
    </source>
</reference>
<protein>
    <submittedName>
        <fullName evidence="2">Uncharacterized protein</fullName>
    </submittedName>
</protein>
<keyword evidence="3" id="KW-1185">Reference proteome</keyword>
<reference evidence="2" key="1">
    <citation type="journal article" date="2021" name="bioRxiv">
        <title>Whole Genome Assembly and Annotation of Northern Wild Rice, Zizania palustris L., Supports a Whole Genome Duplication in the Zizania Genus.</title>
        <authorList>
            <person name="Haas M."/>
            <person name="Kono T."/>
            <person name="Macchietto M."/>
            <person name="Millas R."/>
            <person name="McGilp L."/>
            <person name="Shao M."/>
            <person name="Duquette J."/>
            <person name="Hirsch C.N."/>
            <person name="Kimball J."/>
        </authorList>
    </citation>
    <scope>NUCLEOTIDE SEQUENCE</scope>
    <source>
        <tissue evidence="2">Fresh leaf tissue</tissue>
    </source>
</reference>
<proteinExistence type="predicted"/>
<dbReference type="AlphaFoldDB" id="A0A8J5VGE5"/>
<name>A0A8J5VGE5_ZIZPA</name>
<dbReference type="EMBL" id="JAAALK010000284">
    <property type="protein sequence ID" value="KAG8069347.1"/>
    <property type="molecule type" value="Genomic_DNA"/>
</dbReference>
<evidence type="ECO:0000256" key="1">
    <source>
        <dbReference type="SAM" id="MobiDB-lite"/>
    </source>
</evidence>